<protein>
    <recommendedName>
        <fullName evidence="5">Lipoprotein</fullName>
    </recommendedName>
</protein>
<evidence type="ECO:0000313" key="1">
    <source>
        <dbReference type="EMBL" id="KAB0880246.1"/>
    </source>
</evidence>
<gene>
    <name evidence="2" type="ORF">AUN14_14830</name>
    <name evidence="1" type="ORF">FZI19_10205</name>
</gene>
<dbReference type="RefSeq" id="WP_075193570.1">
    <property type="nucleotide sequence ID" value="NZ_JADKNN010000036.1"/>
</dbReference>
<evidence type="ECO:0000313" key="4">
    <source>
        <dbReference type="Proteomes" id="UP000469927"/>
    </source>
</evidence>
<dbReference type="PROSITE" id="PS51257">
    <property type="entry name" value="PROKAR_LIPOPROTEIN"/>
    <property type="match status" value="1"/>
</dbReference>
<keyword evidence="4" id="KW-1185">Reference proteome</keyword>
<evidence type="ECO:0000313" key="3">
    <source>
        <dbReference type="Proteomes" id="UP000244378"/>
    </source>
</evidence>
<evidence type="ECO:0000313" key="2">
    <source>
        <dbReference type="EMBL" id="PUX12340.1"/>
    </source>
</evidence>
<proteinExistence type="predicted"/>
<dbReference type="EMBL" id="WAGD01000028">
    <property type="protein sequence ID" value="KAB0880246.1"/>
    <property type="molecule type" value="Genomic_DNA"/>
</dbReference>
<evidence type="ECO:0008006" key="5">
    <source>
        <dbReference type="Google" id="ProtNLM"/>
    </source>
</evidence>
<dbReference type="Proteomes" id="UP000469927">
    <property type="component" value="Unassembled WGS sequence"/>
</dbReference>
<dbReference type="OrthoDB" id="6464750at2"/>
<dbReference type="Proteomes" id="UP000244378">
    <property type="component" value="Unassembled WGS sequence"/>
</dbReference>
<comment type="caution">
    <text evidence="2">The sequence shown here is derived from an EMBL/GenBank/DDBJ whole genome shotgun (WGS) entry which is preliminary data.</text>
</comment>
<organism evidence="2 3">
    <name type="scientific">Cronobacter muytjensii</name>
    <dbReference type="NCBI Taxonomy" id="413501"/>
    <lineage>
        <taxon>Bacteria</taxon>
        <taxon>Pseudomonadati</taxon>
        <taxon>Pseudomonadota</taxon>
        <taxon>Gammaproteobacteria</taxon>
        <taxon>Enterobacterales</taxon>
        <taxon>Enterobacteriaceae</taxon>
        <taxon>Cronobacter</taxon>
    </lineage>
</organism>
<dbReference type="AlphaFoldDB" id="A0A2T7AQS4"/>
<reference evidence="1 4" key="2">
    <citation type="submission" date="2019-08" db="EMBL/GenBank/DDBJ databases">
        <title>Prevalence, distribution, and phylogeny of type two toxin-antitoxin genes possessed by Cronobacter species where C. sakazakii homologs follow sequence type lineages.</title>
        <authorList>
            <person name="Finkelstein S."/>
            <person name="Negrete F."/>
            <person name="Jang H."/>
            <person name="Gopinath G.R."/>
            <person name="Tall B.D."/>
        </authorList>
    </citation>
    <scope>NUCLEOTIDE SEQUENCE [LARGE SCALE GENOMIC DNA]</scope>
    <source>
        <strain evidence="1 4">MOD1_GK1257</strain>
    </source>
</reference>
<reference evidence="2 3" key="1">
    <citation type="submission" date="2016-12" db="EMBL/GenBank/DDBJ databases">
        <title>Analysis of the Molecular Diversity Among Cronobacter Species Isolated from Filth Flies Using a Pan Genomic DNA Microarray.</title>
        <authorList>
            <person name="Pava-Ripoll M."/>
            <person name="Tall B."/>
            <person name="Farber J."/>
            <person name="Fanning S."/>
            <person name="Lehner A."/>
            <person name="Stephan R."/>
            <person name="Pagotto F."/>
            <person name="Iverson C."/>
            <person name="Ziobro G."/>
            <person name="Miller A."/>
            <person name="Pearson R."/>
            <person name="Yan Q."/>
            <person name="Kim M."/>
            <person name="Jeong S."/>
            <person name="Park J."/>
            <person name="Jun S."/>
            <person name="Choi H."/>
            <person name="Chung T."/>
            <person name="Yoo Y."/>
            <person name="Park E."/>
            <person name="Hwang S."/>
            <person name="Lee B."/>
            <person name="Sathyamoorthy V."/>
            <person name="Carter L."/>
            <person name="Mammel M."/>
            <person name="Jackson S."/>
            <person name="Kothary M."/>
            <person name="Patel I."/>
            <person name="Grim C."/>
            <person name="Gopinath G."/>
            <person name="Gangiredla J."/>
            <person name="Chase H."/>
        </authorList>
    </citation>
    <scope>NUCLEOTIDE SEQUENCE [LARGE SCALE GENOMIC DNA]</scope>
    <source>
        <strain evidence="2 3">MOD1-Md1s</strain>
    </source>
</reference>
<sequence length="161" mass="17551">MKRLLVISSLILAGCAKVGDYQAKCEQQYSKMSDMAQCLDRSISSDSRLASAASPKLYVSAAKLLGKGVDEGKISDAQARFELQNLYLNLQRQEAADQQARSMATQQALMSYQAISTMQAIEQNARQPVITQPSPMRVDTYTNCNSGLGNTVTCNSSSNIR</sequence>
<dbReference type="EMBL" id="MSAE01000029">
    <property type="protein sequence ID" value="PUX12340.1"/>
    <property type="molecule type" value="Genomic_DNA"/>
</dbReference>
<accession>A0A2T7AQS4</accession>
<name>A0A2T7AQS4_9ENTR</name>